<name>A0A8H5HML3_9AGAR</name>
<evidence type="ECO:0000259" key="1">
    <source>
        <dbReference type="Pfam" id="PF03795"/>
    </source>
</evidence>
<accession>A0A8H5HML3</accession>
<dbReference type="PANTHER" id="PTHR33606:SF3">
    <property type="entry name" value="PROTEIN YCII"/>
    <property type="match status" value="1"/>
</dbReference>
<dbReference type="OrthoDB" id="3219336at2759"/>
<dbReference type="Pfam" id="PF03795">
    <property type="entry name" value="YCII"/>
    <property type="match status" value="1"/>
</dbReference>
<dbReference type="InterPro" id="IPR051807">
    <property type="entry name" value="Sec-metab_biosynth-assoc"/>
</dbReference>
<keyword evidence="3" id="KW-1185">Reference proteome</keyword>
<dbReference type="InterPro" id="IPR005545">
    <property type="entry name" value="YCII"/>
</dbReference>
<comment type="caution">
    <text evidence="2">The sequence shown here is derived from an EMBL/GenBank/DDBJ whole genome shotgun (WGS) entry which is preliminary data.</text>
</comment>
<reference evidence="2 3" key="1">
    <citation type="journal article" date="2020" name="ISME J.">
        <title>Uncovering the hidden diversity of litter-decomposition mechanisms in mushroom-forming fungi.</title>
        <authorList>
            <person name="Floudas D."/>
            <person name="Bentzer J."/>
            <person name="Ahren D."/>
            <person name="Johansson T."/>
            <person name="Persson P."/>
            <person name="Tunlid A."/>
        </authorList>
    </citation>
    <scope>NUCLEOTIDE SEQUENCE [LARGE SCALE GENOMIC DNA]</scope>
    <source>
        <strain evidence="2 3">CBS 661.87</strain>
    </source>
</reference>
<dbReference type="InterPro" id="IPR011008">
    <property type="entry name" value="Dimeric_a/b-barrel"/>
</dbReference>
<proteinExistence type="predicted"/>
<evidence type="ECO:0000313" key="2">
    <source>
        <dbReference type="EMBL" id="KAF5386159.1"/>
    </source>
</evidence>
<dbReference type="SUPFAM" id="SSF54909">
    <property type="entry name" value="Dimeric alpha+beta barrel"/>
    <property type="match status" value="2"/>
</dbReference>
<sequence length="274" mass="30618">MSTTLPQRFMVYAPDKVEKGTFEKRLSVRQTHLDEVKGKISGGFIRVGGVLLTPESIATPTSDKKMVGSMFICEAESIEEVRKVVESDIYYKAGVWDPERNRYLALPGRNPHSLICYCNVFCHTPDGKESKKLFGITQVVDPYSQEHPLTPHVLRGEDDRPRTAYAIFAVVSQNDVTEYRSSRVPEVLVRPQHLKEIQPHIDSGVVQVGGMVVSSEQTGSGEGQKKAEGSLLIIKAETIGEARNLIERDVYYTSGVWDREKLVILPFIPATPFP</sequence>
<dbReference type="EMBL" id="JAACJP010000003">
    <property type="protein sequence ID" value="KAF5386159.1"/>
    <property type="molecule type" value="Genomic_DNA"/>
</dbReference>
<dbReference type="AlphaFoldDB" id="A0A8H5HML3"/>
<dbReference type="Gene3D" id="3.30.70.1060">
    <property type="entry name" value="Dimeric alpha+beta barrel"/>
    <property type="match status" value="2"/>
</dbReference>
<evidence type="ECO:0000313" key="3">
    <source>
        <dbReference type="Proteomes" id="UP000565441"/>
    </source>
</evidence>
<dbReference type="Proteomes" id="UP000565441">
    <property type="component" value="Unassembled WGS sequence"/>
</dbReference>
<gene>
    <name evidence="2" type="ORF">D9615_002360</name>
</gene>
<feature type="domain" description="YCII-related" evidence="1">
    <location>
        <begin position="9"/>
        <end position="96"/>
    </location>
</feature>
<organism evidence="2 3">
    <name type="scientific">Tricholomella constricta</name>
    <dbReference type="NCBI Taxonomy" id="117010"/>
    <lineage>
        <taxon>Eukaryota</taxon>
        <taxon>Fungi</taxon>
        <taxon>Dikarya</taxon>
        <taxon>Basidiomycota</taxon>
        <taxon>Agaricomycotina</taxon>
        <taxon>Agaricomycetes</taxon>
        <taxon>Agaricomycetidae</taxon>
        <taxon>Agaricales</taxon>
        <taxon>Tricholomatineae</taxon>
        <taxon>Lyophyllaceae</taxon>
        <taxon>Tricholomella</taxon>
    </lineage>
</organism>
<dbReference type="PANTHER" id="PTHR33606">
    <property type="entry name" value="PROTEIN YCII"/>
    <property type="match status" value="1"/>
</dbReference>
<protein>
    <recommendedName>
        <fullName evidence="1">YCII-related domain-containing protein</fullName>
    </recommendedName>
</protein>